<protein>
    <submittedName>
        <fullName evidence="2">Uncharacterized protein</fullName>
    </submittedName>
</protein>
<proteinExistence type="predicted"/>
<evidence type="ECO:0000256" key="1">
    <source>
        <dbReference type="SAM" id="MobiDB-lite"/>
    </source>
</evidence>
<dbReference type="RefSeq" id="XP_038748830.1">
    <property type="nucleotide sequence ID" value="XM_038885631.1"/>
</dbReference>
<evidence type="ECO:0000313" key="2">
    <source>
        <dbReference type="EMBL" id="KAF9879369.1"/>
    </source>
</evidence>
<organism evidence="2 3">
    <name type="scientific">Colletotrichum karsti</name>
    <dbReference type="NCBI Taxonomy" id="1095194"/>
    <lineage>
        <taxon>Eukaryota</taxon>
        <taxon>Fungi</taxon>
        <taxon>Dikarya</taxon>
        <taxon>Ascomycota</taxon>
        <taxon>Pezizomycotina</taxon>
        <taxon>Sordariomycetes</taxon>
        <taxon>Hypocreomycetidae</taxon>
        <taxon>Glomerellales</taxon>
        <taxon>Glomerellaceae</taxon>
        <taxon>Colletotrichum</taxon>
        <taxon>Colletotrichum boninense species complex</taxon>
    </lineage>
</organism>
<name>A0A9P6IBC2_9PEZI</name>
<reference evidence="2" key="2">
    <citation type="submission" date="2020-11" db="EMBL/GenBank/DDBJ databases">
        <title>Whole genome sequencing of Colletotrichum sp.</title>
        <authorList>
            <person name="Li H."/>
        </authorList>
    </citation>
    <scope>NUCLEOTIDE SEQUENCE</scope>
    <source>
        <strain evidence="2">CkLH20</strain>
    </source>
</reference>
<dbReference type="AlphaFoldDB" id="A0A9P6IBC2"/>
<comment type="caution">
    <text evidence="2">The sequence shown here is derived from an EMBL/GenBank/DDBJ whole genome shotgun (WGS) entry which is preliminary data.</text>
</comment>
<feature type="region of interest" description="Disordered" evidence="1">
    <location>
        <begin position="17"/>
        <end position="50"/>
    </location>
</feature>
<dbReference type="EMBL" id="JAATWM020000007">
    <property type="protein sequence ID" value="KAF9879369.1"/>
    <property type="molecule type" value="Genomic_DNA"/>
</dbReference>
<reference evidence="2" key="1">
    <citation type="submission" date="2020-03" db="EMBL/GenBank/DDBJ databases">
        <authorList>
            <person name="He L."/>
        </authorList>
    </citation>
    <scope>NUCLEOTIDE SEQUENCE</scope>
    <source>
        <strain evidence="2">CkLH20</strain>
    </source>
</reference>
<dbReference type="GeneID" id="62158705"/>
<accession>A0A9P6IBC2</accession>
<keyword evidence="3" id="KW-1185">Reference proteome</keyword>
<sequence length="200" mass="23654">MRYPYSECREYPEPRIIQVSRPDSYDEQSVLEPYIYQPRSPSPERRRSHSPASPIILHAQEPSEEDLIKIVRQNPARVVESAEEMTHSVRKARLILYHAQRAIRLRGDERDAYDREVVRLDKALGRLESHLRRPRPEIRYPSTRAVLLRLDMDFRGDVIEPLKAALYDRSQPDFSALRHTVNQMRCAYKEIWNSLERMAC</sequence>
<gene>
    <name evidence="2" type="ORF">CkaCkLH20_02912</name>
</gene>
<dbReference type="Proteomes" id="UP000781932">
    <property type="component" value="Unassembled WGS sequence"/>
</dbReference>
<evidence type="ECO:0000313" key="3">
    <source>
        <dbReference type="Proteomes" id="UP000781932"/>
    </source>
</evidence>